<dbReference type="AlphaFoldDB" id="U5D617"/>
<dbReference type="EMBL" id="KI392495">
    <property type="protein sequence ID" value="ERN15803.1"/>
    <property type="molecule type" value="Genomic_DNA"/>
</dbReference>
<organism evidence="1 2">
    <name type="scientific">Amborella trichopoda</name>
    <dbReference type="NCBI Taxonomy" id="13333"/>
    <lineage>
        <taxon>Eukaryota</taxon>
        <taxon>Viridiplantae</taxon>
        <taxon>Streptophyta</taxon>
        <taxon>Embryophyta</taxon>
        <taxon>Tracheophyta</taxon>
        <taxon>Spermatophyta</taxon>
        <taxon>Magnoliopsida</taxon>
        <taxon>Amborellales</taxon>
        <taxon>Amborellaceae</taxon>
        <taxon>Amborella</taxon>
    </lineage>
</organism>
<dbReference type="HOGENOM" id="CLU_131735_0_0_1"/>
<sequence length="116" mass="12622">MDPLDVMVVDSGEEDLTLAFGDQNLSAQIEGEHEEDGYFDSNTVLTIYALRVIPHLEASPLRLLVGPSVIDDFVSEVEIFESDSANGSRSSARLEARGIIKSTAKSKAFLGKEPDH</sequence>
<protein>
    <submittedName>
        <fullName evidence="1">Uncharacterized protein</fullName>
    </submittedName>
</protein>
<gene>
    <name evidence="1" type="ORF">AMTR_s00039p00132080</name>
</gene>
<dbReference type="Gramene" id="ERN15803">
    <property type="protein sequence ID" value="ERN15803"/>
    <property type="gene ID" value="AMTR_s00039p00132080"/>
</dbReference>
<proteinExistence type="predicted"/>
<evidence type="ECO:0000313" key="2">
    <source>
        <dbReference type="Proteomes" id="UP000017836"/>
    </source>
</evidence>
<keyword evidence="2" id="KW-1185">Reference proteome</keyword>
<name>U5D617_AMBTC</name>
<evidence type="ECO:0000313" key="1">
    <source>
        <dbReference type="EMBL" id="ERN15803.1"/>
    </source>
</evidence>
<reference evidence="2" key="1">
    <citation type="journal article" date="2013" name="Science">
        <title>The Amborella genome and the evolution of flowering plants.</title>
        <authorList>
            <consortium name="Amborella Genome Project"/>
        </authorList>
    </citation>
    <scope>NUCLEOTIDE SEQUENCE [LARGE SCALE GENOMIC DNA]</scope>
</reference>
<dbReference type="Proteomes" id="UP000017836">
    <property type="component" value="Unassembled WGS sequence"/>
</dbReference>
<accession>U5D617</accession>